<reference evidence="3" key="1">
    <citation type="submission" date="2006-02" db="EMBL/GenBank/DDBJ databases">
        <title>Complete sequence of chromosome of Rhodoferax ferrireducens DSM 15236.</title>
        <authorList>
            <person name="Copeland A."/>
            <person name="Lucas S."/>
            <person name="Lapidus A."/>
            <person name="Barry K."/>
            <person name="Detter J.C."/>
            <person name="Glavina del Rio T."/>
            <person name="Hammon N."/>
            <person name="Israni S."/>
            <person name="Pitluck S."/>
            <person name="Brettin T."/>
            <person name="Bruce D."/>
            <person name="Han C."/>
            <person name="Tapia R."/>
            <person name="Gilna P."/>
            <person name="Kiss H."/>
            <person name="Schmutz J."/>
            <person name="Larimer F."/>
            <person name="Land M."/>
            <person name="Kyrpides N."/>
            <person name="Ivanova N."/>
            <person name="Richardson P."/>
        </authorList>
    </citation>
    <scope>NUCLEOTIDE SEQUENCE [LARGE SCALE GENOMIC DNA]</scope>
    <source>
        <strain evidence="3">ATCC BAA-621 / DSM 15236 / T118</strain>
    </source>
</reference>
<feature type="region of interest" description="Disordered" evidence="1">
    <location>
        <begin position="50"/>
        <end position="76"/>
    </location>
</feature>
<dbReference type="OrthoDB" id="6992469at2"/>
<evidence type="ECO:0000256" key="1">
    <source>
        <dbReference type="SAM" id="MobiDB-lite"/>
    </source>
</evidence>
<dbReference type="HOGENOM" id="CLU_161988_1_0_4"/>
<dbReference type="KEGG" id="rfr:Rfer_1868"/>
<dbReference type="Pfam" id="PF11278">
    <property type="entry name" value="DUF3079"/>
    <property type="match status" value="1"/>
</dbReference>
<name>Q21XA9_ALBFT</name>
<organism evidence="2 3">
    <name type="scientific">Albidiferax ferrireducens (strain ATCC BAA-621 / DSM 15236 / T118)</name>
    <name type="common">Rhodoferax ferrireducens</name>
    <dbReference type="NCBI Taxonomy" id="338969"/>
    <lineage>
        <taxon>Bacteria</taxon>
        <taxon>Pseudomonadati</taxon>
        <taxon>Pseudomonadota</taxon>
        <taxon>Betaproteobacteria</taxon>
        <taxon>Burkholderiales</taxon>
        <taxon>Comamonadaceae</taxon>
        <taxon>Rhodoferax</taxon>
    </lineage>
</organism>
<evidence type="ECO:0000313" key="3">
    <source>
        <dbReference type="Proteomes" id="UP000008332"/>
    </source>
</evidence>
<dbReference type="RefSeq" id="WP_011464162.1">
    <property type="nucleotide sequence ID" value="NC_007908.1"/>
</dbReference>
<dbReference type="InterPro" id="IPR021430">
    <property type="entry name" value="DUF3079"/>
</dbReference>
<evidence type="ECO:0000313" key="2">
    <source>
        <dbReference type="EMBL" id="ABD69594.1"/>
    </source>
</evidence>
<dbReference type="Proteomes" id="UP000008332">
    <property type="component" value="Chromosome"/>
</dbReference>
<keyword evidence="3" id="KW-1185">Reference proteome</keyword>
<dbReference type="EMBL" id="CP000267">
    <property type="protein sequence ID" value="ABD69594.1"/>
    <property type="molecule type" value="Genomic_DNA"/>
</dbReference>
<dbReference type="AlphaFoldDB" id="Q21XA9"/>
<proteinExistence type="predicted"/>
<protein>
    <recommendedName>
        <fullName evidence="4">DUF3079 domain-containing protein</fullName>
    </recommendedName>
</protein>
<dbReference type="eggNOG" id="ENOG5032ZD6">
    <property type="taxonomic scope" value="Bacteria"/>
</dbReference>
<dbReference type="STRING" id="338969.Rfer_1868"/>
<evidence type="ECO:0008006" key="4">
    <source>
        <dbReference type="Google" id="ProtNLM"/>
    </source>
</evidence>
<sequence length="76" mass="8718">MNKKFPIHPAKPERVCWGCDQYCSIDSMACSNERSPHPVELFGEDWLAWGDNHQHDQKPADPPIKPGNEFQNQANK</sequence>
<accession>Q21XA9</accession>
<gene>
    <name evidence="2" type="ordered locus">Rfer_1868</name>
</gene>